<keyword evidence="2" id="KW-0808">Transferase</keyword>
<evidence type="ECO:0000259" key="6">
    <source>
        <dbReference type="Pfam" id="PF17836"/>
    </source>
</evidence>
<dbReference type="Pfam" id="PF00132">
    <property type="entry name" value="Hexapep"/>
    <property type="match status" value="1"/>
</dbReference>
<evidence type="ECO:0000313" key="7">
    <source>
        <dbReference type="EMBL" id="ABG59944.1"/>
    </source>
</evidence>
<dbReference type="InterPro" id="IPR041561">
    <property type="entry name" value="PglD_N"/>
</dbReference>
<evidence type="ECO:0000256" key="5">
    <source>
        <dbReference type="PIRSR" id="PIRSR620019-2"/>
    </source>
</evidence>
<protein>
    <submittedName>
        <fullName evidence="7">Acetyltransferase</fullName>
    </submittedName>
</protein>
<reference evidence="7 8" key="1">
    <citation type="journal article" date="2007" name="Appl. Environ. Microbiol.">
        <title>Genome sequence of the cellulolytic gliding bacterium Cytophaga hutchinsonii.</title>
        <authorList>
            <person name="Xie G."/>
            <person name="Bruce D.C."/>
            <person name="Challacombe J.F."/>
            <person name="Chertkov O."/>
            <person name="Detter J.C."/>
            <person name="Gilna P."/>
            <person name="Han C.S."/>
            <person name="Lucas S."/>
            <person name="Misra M."/>
            <person name="Myers G.L."/>
            <person name="Richardson P."/>
            <person name="Tapia R."/>
            <person name="Thayer N."/>
            <person name="Thompson L.S."/>
            <person name="Brettin T.S."/>
            <person name="Henrissat B."/>
            <person name="Wilson D.B."/>
            <person name="McBride M.J."/>
        </authorList>
    </citation>
    <scope>NUCLEOTIDE SEQUENCE [LARGE SCALE GENOMIC DNA]</scope>
    <source>
        <strain evidence="8">ATCC 33406 / DSM 1761 / CIP 103989 / NBRC 15051 / NCIMB 9469 / D465</strain>
    </source>
</reference>
<dbReference type="EMBL" id="CP000383">
    <property type="protein sequence ID" value="ABG59944.1"/>
    <property type="molecule type" value="Genomic_DNA"/>
</dbReference>
<feature type="domain" description="PglD N-terminal" evidence="6">
    <location>
        <begin position="7"/>
        <end position="85"/>
    </location>
</feature>
<evidence type="ECO:0000256" key="2">
    <source>
        <dbReference type="ARBA" id="ARBA00022679"/>
    </source>
</evidence>
<dbReference type="CDD" id="cd03360">
    <property type="entry name" value="LbH_AT_putative"/>
    <property type="match status" value="1"/>
</dbReference>
<dbReference type="InterPro" id="IPR011004">
    <property type="entry name" value="Trimer_LpxA-like_sf"/>
</dbReference>
<dbReference type="GO" id="GO:0016746">
    <property type="term" value="F:acyltransferase activity"/>
    <property type="evidence" value="ECO:0007669"/>
    <property type="project" value="UniProtKB-KW"/>
</dbReference>
<dbReference type="OrthoDB" id="9794407at2"/>
<keyword evidence="3" id="KW-0677">Repeat</keyword>
<dbReference type="InterPro" id="IPR050179">
    <property type="entry name" value="Trans_hexapeptide_repeat"/>
</dbReference>
<dbReference type="RefSeq" id="WP_011586054.1">
    <property type="nucleotide sequence ID" value="NC_008255.1"/>
</dbReference>
<dbReference type="PANTHER" id="PTHR43300:SF7">
    <property type="entry name" value="UDP-N-ACETYLBACILLOSAMINE N-ACETYLTRANSFERASE"/>
    <property type="match status" value="1"/>
</dbReference>
<accession>A0A6N4SU17</accession>
<comment type="similarity">
    <text evidence="1">Belongs to the transferase hexapeptide repeat family.</text>
</comment>
<feature type="binding site" evidence="5">
    <location>
        <begin position="35"/>
        <end position="36"/>
    </location>
    <ligand>
        <name>substrate</name>
    </ligand>
</feature>
<proteinExistence type="inferred from homology"/>
<organism evidence="7 8">
    <name type="scientific">Cytophaga hutchinsonii (strain ATCC 33406 / DSM 1761 / CIP 103989 / NBRC 15051 / NCIMB 9469 / D465)</name>
    <dbReference type="NCBI Taxonomy" id="269798"/>
    <lineage>
        <taxon>Bacteria</taxon>
        <taxon>Pseudomonadati</taxon>
        <taxon>Bacteroidota</taxon>
        <taxon>Cytophagia</taxon>
        <taxon>Cytophagales</taxon>
        <taxon>Cytophagaceae</taxon>
        <taxon>Cytophaga</taxon>
    </lineage>
</organism>
<dbReference type="InterPro" id="IPR018357">
    <property type="entry name" value="Hexapep_transf_CS"/>
</dbReference>
<dbReference type="InterPro" id="IPR001451">
    <property type="entry name" value="Hexapep"/>
</dbReference>
<dbReference type="Pfam" id="PF17836">
    <property type="entry name" value="PglD_N"/>
    <property type="match status" value="1"/>
</dbReference>
<gene>
    <name evidence="7" type="ordered locus">CHU_2692</name>
</gene>
<dbReference type="Gene3D" id="3.40.50.20">
    <property type="match status" value="1"/>
</dbReference>
<dbReference type="SUPFAM" id="SSF51161">
    <property type="entry name" value="Trimeric LpxA-like enzymes"/>
    <property type="match status" value="1"/>
</dbReference>
<dbReference type="AlphaFoldDB" id="A0A6N4SU17"/>
<evidence type="ECO:0000256" key="1">
    <source>
        <dbReference type="ARBA" id="ARBA00007274"/>
    </source>
</evidence>
<dbReference type="KEGG" id="chu:CHU_2692"/>
<dbReference type="Gene3D" id="2.160.10.10">
    <property type="entry name" value="Hexapeptide repeat proteins"/>
    <property type="match status" value="2"/>
</dbReference>
<dbReference type="InterPro" id="IPR020019">
    <property type="entry name" value="AcTrfase_PglD-like"/>
</dbReference>
<evidence type="ECO:0000313" key="8">
    <source>
        <dbReference type="Proteomes" id="UP000001822"/>
    </source>
</evidence>
<keyword evidence="4" id="KW-0012">Acyltransferase</keyword>
<evidence type="ECO:0000256" key="4">
    <source>
        <dbReference type="ARBA" id="ARBA00023315"/>
    </source>
</evidence>
<sequence length="214" mass="22020">MEKKDAVIIFGASSLGKAALEIFESNGMVAYGFLDDTKALHGTEINNVTVLGSTDDDTYLKLIGASCDAFIASDEPKLREGLTKMLHERRQTQAVNAIHSTASIAHSASIGHGNFINGAAVISSNAEVGSHCLIHTGAIIDFEAVVEDFVQIGAGAIINAGAKIEKGAFIGTGAVIIGGITIGKNARVGAGSVVIAPVKDKETVFGNPAQAMKA</sequence>
<dbReference type="PROSITE" id="PS00101">
    <property type="entry name" value="HEXAPEP_TRANSFERASES"/>
    <property type="match status" value="1"/>
</dbReference>
<name>A0A6N4SU17_CYTH3</name>
<dbReference type="PANTHER" id="PTHR43300">
    <property type="entry name" value="ACETYLTRANSFERASE"/>
    <property type="match status" value="1"/>
</dbReference>
<dbReference type="Proteomes" id="UP000001822">
    <property type="component" value="Chromosome"/>
</dbReference>
<dbReference type="NCBIfam" id="TIGR03570">
    <property type="entry name" value="NeuD_NnaD"/>
    <property type="match status" value="1"/>
</dbReference>
<evidence type="ECO:0000256" key="3">
    <source>
        <dbReference type="ARBA" id="ARBA00022737"/>
    </source>
</evidence>
<keyword evidence="8" id="KW-1185">Reference proteome</keyword>